<dbReference type="AlphaFoldDB" id="A0A7D7Q1S8"/>
<name>A0A7D7Q1S8_KOCVA</name>
<evidence type="ECO:0000313" key="3">
    <source>
        <dbReference type="EMBL" id="QMS55601.1"/>
    </source>
</evidence>
<keyword evidence="4" id="KW-1185">Reference proteome</keyword>
<dbReference type="Proteomes" id="UP000216825">
    <property type="component" value="Chromosome"/>
</dbReference>
<feature type="transmembrane region" description="Helical" evidence="2">
    <location>
        <begin position="205"/>
        <end position="223"/>
    </location>
</feature>
<keyword evidence="2" id="KW-1133">Transmembrane helix</keyword>
<feature type="transmembrane region" description="Helical" evidence="2">
    <location>
        <begin position="176"/>
        <end position="193"/>
    </location>
</feature>
<feature type="region of interest" description="Disordered" evidence="1">
    <location>
        <begin position="113"/>
        <end position="161"/>
    </location>
</feature>
<dbReference type="RefSeq" id="WP_144066444.1">
    <property type="nucleotide sequence ID" value="NZ_CP059343.1"/>
</dbReference>
<reference evidence="3" key="2">
    <citation type="submission" date="2020-07" db="EMBL/GenBank/DDBJ databases">
        <title>Genome of starter culture bacteria Kocuria salsicia reveals its technological properties and safety for usage in meat industry.</title>
        <authorList>
            <person name="Michael M."/>
            <person name="Konstantin K."/>
            <person name="Evgenii K."/>
            <person name="Galina S."/>
            <person name="Oksana K."/>
            <person name="Andrei L."/>
        </authorList>
    </citation>
    <scope>NUCLEOTIDE SEQUENCE [LARGE SCALE GENOMIC DNA]</scope>
    <source>
        <strain evidence="3">80</strain>
    </source>
</reference>
<feature type="compositionally biased region" description="Pro residues" evidence="1">
    <location>
        <begin position="115"/>
        <end position="131"/>
    </location>
</feature>
<feature type="transmembrane region" description="Helical" evidence="2">
    <location>
        <begin position="273"/>
        <end position="298"/>
    </location>
</feature>
<accession>A0A7D7Q1S8</accession>
<organism evidence="3 4">
    <name type="scientific">Kocuria varians</name>
    <name type="common">Micrococcus varians</name>
    <dbReference type="NCBI Taxonomy" id="1272"/>
    <lineage>
        <taxon>Bacteria</taxon>
        <taxon>Bacillati</taxon>
        <taxon>Actinomycetota</taxon>
        <taxon>Actinomycetes</taxon>
        <taxon>Micrococcales</taxon>
        <taxon>Micrococcaceae</taxon>
        <taxon>Kocuria</taxon>
    </lineage>
</organism>
<dbReference type="CDD" id="cd00093">
    <property type="entry name" value="HTH_XRE"/>
    <property type="match status" value="1"/>
</dbReference>
<keyword evidence="2" id="KW-0472">Membrane</keyword>
<dbReference type="KEGG" id="kvr:CIB50_0000287"/>
<evidence type="ECO:0000313" key="4">
    <source>
        <dbReference type="Proteomes" id="UP000216825"/>
    </source>
</evidence>
<feature type="region of interest" description="Disordered" evidence="1">
    <location>
        <begin position="1"/>
        <end position="23"/>
    </location>
</feature>
<keyword evidence="2" id="KW-0812">Transmembrane</keyword>
<gene>
    <name evidence="3" type="ORF">CIB50_0000287</name>
</gene>
<dbReference type="EMBL" id="CP059343">
    <property type="protein sequence ID" value="QMS55601.1"/>
    <property type="molecule type" value="Genomic_DNA"/>
</dbReference>
<reference evidence="3" key="1">
    <citation type="submission" date="2017-08" db="EMBL/GenBank/DDBJ databases">
        <authorList>
            <person name="Minaev M."/>
            <person name="Kurbakov K.A."/>
            <person name="Solodovnikova G.I."/>
            <person name="Kuznetsova O.A."/>
            <person name="Lisitsyn A.B."/>
        </authorList>
    </citation>
    <scope>NUCLEOTIDE SEQUENCE</scope>
    <source>
        <strain evidence="3">80</strain>
    </source>
</reference>
<dbReference type="InterPro" id="IPR001387">
    <property type="entry name" value="Cro/C1-type_HTH"/>
</dbReference>
<sequence length="405" mass="42827">MSDATRFGNTPEGAAESPVPPVESYDDIARGLHRLRSEAGGISYARITQRIERARRERGVDEYSARLARSTVYDAFRSGRTRLSADLVEEIVLALGVDAEAARGWRERCLHARPTPAPVPVPAPAPTPAPVPVQERDPVPHTVPAEESAPDGRPRPLGGEGLRVAPGGMAGWEHPGPWVVLTVLCLCLALNLAGKYVNQGMQLPLYMDMTGTAVAAIALGPWYGVTVGLAGNAPGTFTDGPGALLFAPVNMVGALIWGYGVRRFGKGRSLVSFFRLCMVAAAGCTLTAAPVILLLFPGRELSQTGALGEVFGSAGASLVFTVFSANGAYSMVDKLLTGFVALVILQRLHARVPGPGPAPHAAVPPNSAVPPGTTGRGRLALHAFRCIRPGRAVRKRPETARYREF</sequence>
<evidence type="ECO:0000256" key="1">
    <source>
        <dbReference type="SAM" id="MobiDB-lite"/>
    </source>
</evidence>
<dbReference type="Gene3D" id="1.10.1760.20">
    <property type="match status" value="1"/>
</dbReference>
<evidence type="ECO:0008006" key="5">
    <source>
        <dbReference type="Google" id="ProtNLM"/>
    </source>
</evidence>
<feature type="transmembrane region" description="Helical" evidence="2">
    <location>
        <begin position="310"/>
        <end position="329"/>
    </location>
</feature>
<protein>
    <recommendedName>
        <fullName evidence="5">ECF transporter S component</fullName>
    </recommendedName>
</protein>
<evidence type="ECO:0000256" key="2">
    <source>
        <dbReference type="SAM" id="Phobius"/>
    </source>
</evidence>
<proteinExistence type="predicted"/>
<feature type="transmembrane region" description="Helical" evidence="2">
    <location>
        <begin position="243"/>
        <end position="261"/>
    </location>
</feature>